<dbReference type="RefSeq" id="WP_071804259.1">
    <property type="nucleotide sequence ID" value="NZ_RJKL01000001.1"/>
</dbReference>
<evidence type="ECO:0000313" key="2">
    <source>
        <dbReference type="Proteomes" id="UP000271683"/>
    </source>
</evidence>
<gene>
    <name evidence="1" type="ORF">EDD30_0777</name>
</gene>
<name>A0A3N1GCV5_9ACTN</name>
<sequence>MSSKVRVAAEGAGASSEYSDLVTARTLAPSGIMAAVAGRAGLTGSTGTITWDAPEWACATSPRTRASIGLEHDLTNKLLHGQYDQYISKTQKETKDKKPGLTAKKIDELAYGARLMN</sequence>
<dbReference type="AlphaFoldDB" id="A0A3N1GCV5"/>
<evidence type="ECO:0000313" key="1">
    <source>
        <dbReference type="EMBL" id="ROP28070.1"/>
    </source>
</evidence>
<accession>A0A3N1GCV5</accession>
<protein>
    <submittedName>
        <fullName evidence="1">Uncharacterized protein</fullName>
    </submittedName>
</protein>
<proteinExistence type="predicted"/>
<reference evidence="1 2" key="1">
    <citation type="submission" date="2018-11" db="EMBL/GenBank/DDBJ databases">
        <title>Sequencing the genomes of 1000 actinobacteria strains.</title>
        <authorList>
            <person name="Klenk H.-P."/>
        </authorList>
    </citation>
    <scope>NUCLEOTIDE SEQUENCE [LARGE SCALE GENOMIC DNA]</scope>
    <source>
        <strain evidence="1 2">DSM 43634</strain>
    </source>
</reference>
<dbReference type="EMBL" id="RJKL01000001">
    <property type="protein sequence ID" value="ROP28070.1"/>
    <property type="molecule type" value="Genomic_DNA"/>
</dbReference>
<organism evidence="1 2">
    <name type="scientific">Couchioplanes caeruleus</name>
    <dbReference type="NCBI Taxonomy" id="56438"/>
    <lineage>
        <taxon>Bacteria</taxon>
        <taxon>Bacillati</taxon>
        <taxon>Actinomycetota</taxon>
        <taxon>Actinomycetes</taxon>
        <taxon>Micromonosporales</taxon>
        <taxon>Micromonosporaceae</taxon>
        <taxon>Couchioplanes</taxon>
    </lineage>
</organism>
<dbReference type="Proteomes" id="UP000271683">
    <property type="component" value="Unassembled WGS sequence"/>
</dbReference>
<comment type="caution">
    <text evidence="1">The sequence shown here is derived from an EMBL/GenBank/DDBJ whole genome shotgun (WGS) entry which is preliminary data.</text>
</comment>